<evidence type="ECO:0000313" key="1">
    <source>
        <dbReference type="EMBL" id="PYC87577.1"/>
    </source>
</evidence>
<evidence type="ECO:0000313" key="2">
    <source>
        <dbReference type="Proteomes" id="UP000248039"/>
    </source>
</evidence>
<gene>
    <name evidence="1" type="ORF">C7C46_04080</name>
</gene>
<dbReference type="InterPro" id="IPR048000">
    <property type="entry name" value="TnsA-like"/>
</dbReference>
<organism evidence="1 2">
    <name type="scientific">Streptomyces tateyamensis</name>
    <dbReference type="NCBI Taxonomy" id="565073"/>
    <lineage>
        <taxon>Bacteria</taxon>
        <taxon>Bacillati</taxon>
        <taxon>Actinomycetota</taxon>
        <taxon>Actinomycetes</taxon>
        <taxon>Kitasatosporales</taxon>
        <taxon>Streptomycetaceae</taxon>
        <taxon>Streptomyces</taxon>
    </lineage>
</organism>
<reference evidence="1 2" key="1">
    <citation type="submission" date="2018-03" db="EMBL/GenBank/DDBJ databases">
        <title>Bioinformatic expansion and discovery of thiopeptide antibiotics.</title>
        <authorList>
            <person name="Schwalen C.J."/>
            <person name="Hudson G.A."/>
            <person name="Mitchell D.A."/>
        </authorList>
    </citation>
    <scope>NUCLEOTIDE SEQUENCE [LARGE SCALE GENOMIC DNA]</scope>
    <source>
        <strain evidence="1 2">ATCC 21389</strain>
    </source>
</reference>
<accession>A0A2V4NM67</accession>
<dbReference type="NCBIfam" id="NF033179">
    <property type="entry name" value="TnsA_like_Actin"/>
    <property type="match status" value="1"/>
</dbReference>
<dbReference type="OrthoDB" id="3403133at2"/>
<keyword evidence="2" id="KW-1185">Reference proteome</keyword>
<dbReference type="EMBL" id="PYBW01000013">
    <property type="protein sequence ID" value="PYC87577.1"/>
    <property type="molecule type" value="Genomic_DNA"/>
</dbReference>
<protein>
    <submittedName>
        <fullName evidence="1">Uncharacterized protein</fullName>
    </submittedName>
</protein>
<sequence length="250" mass="28168">MSGRSGEKRRLGGGEPIAWVRYEDGGVLAHDVARLRLQDFHQSEPWRKVRSRHGDKHFSGAYASTTMGKLVVHESRLELARLLLADFDPLVHHIYAQPFRLVARVGGRPRHHVPDYLLVSTTGAARLVNVKPAERLTDPKIAEALAWPGEIAERRGWEYEIWSGVDVVVLENVRFLAGYRRPGVVPQEDVDRAWVGVRDGERLAEAELRLAAGRPRYEARPPLLALLWSGKLTTDLTRPLSGESVLRRSM</sequence>
<proteinExistence type="predicted"/>
<dbReference type="Proteomes" id="UP000248039">
    <property type="component" value="Unassembled WGS sequence"/>
</dbReference>
<dbReference type="AlphaFoldDB" id="A0A2V4NM67"/>
<comment type="caution">
    <text evidence="1">The sequence shown here is derived from an EMBL/GenBank/DDBJ whole genome shotgun (WGS) entry which is preliminary data.</text>
</comment>
<name>A0A2V4NM67_9ACTN</name>